<organism evidence="1 2">
    <name type="scientific">Didymodactylos carnosus</name>
    <dbReference type="NCBI Taxonomy" id="1234261"/>
    <lineage>
        <taxon>Eukaryota</taxon>
        <taxon>Metazoa</taxon>
        <taxon>Spiralia</taxon>
        <taxon>Gnathifera</taxon>
        <taxon>Rotifera</taxon>
        <taxon>Eurotatoria</taxon>
        <taxon>Bdelloidea</taxon>
        <taxon>Philodinida</taxon>
        <taxon>Philodinidae</taxon>
        <taxon>Didymodactylos</taxon>
    </lineage>
</organism>
<dbReference type="AlphaFoldDB" id="A0A8S3A3F3"/>
<dbReference type="EMBL" id="CAJOBC010155069">
    <property type="protein sequence ID" value="CAF4683565.1"/>
    <property type="molecule type" value="Genomic_DNA"/>
</dbReference>
<proteinExistence type="predicted"/>
<protein>
    <submittedName>
        <fullName evidence="1">Uncharacterized protein</fullName>
    </submittedName>
</protein>
<accession>A0A8S3A3F3</accession>
<evidence type="ECO:0000313" key="2">
    <source>
        <dbReference type="Proteomes" id="UP000681722"/>
    </source>
</evidence>
<dbReference type="Proteomes" id="UP000681722">
    <property type="component" value="Unassembled WGS sequence"/>
</dbReference>
<gene>
    <name evidence="1" type="ORF">SRO942_LOCUS51111</name>
</gene>
<feature type="non-terminal residue" evidence="1">
    <location>
        <position position="1"/>
    </location>
</feature>
<comment type="caution">
    <text evidence="1">The sequence shown here is derived from an EMBL/GenBank/DDBJ whole genome shotgun (WGS) entry which is preliminary data.</text>
</comment>
<name>A0A8S3A3F3_9BILA</name>
<sequence length="63" mass="7083">DKQEHIEKEKSIIIPTIQTKTGLRLNQCDYNSFTTGGTSTTGEEGQKFFSYEARDVSRGNPTK</sequence>
<evidence type="ECO:0000313" key="1">
    <source>
        <dbReference type="EMBL" id="CAF4683565.1"/>
    </source>
</evidence>
<reference evidence="1" key="1">
    <citation type="submission" date="2021-02" db="EMBL/GenBank/DDBJ databases">
        <authorList>
            <person name="Nowell W R."/>
        </authorList>
    </citation>
    <scope>NUCLEOTIDE SEQUENCE</scope>
</reference>